<keyword evidence="2" id="KW-1185">Reference proteome</keyword>
<accession>A0AAW2EZ32</accession>
<evidence type="ECO:0000313" key="1">
    <source>
        <dbReference type="EMBL" id="KAL0107235.1"/>
    </source>
</evidence>
<protein>
    <submittedName>
        <fullName evidence="1">Uncharacterized protein</fullName>
    </submittedName>
</protein>
<sequence>MERSGLSRCTHEISCISRCDDNSGGTLGGGTVITGLNDGYSYEKREEDAVSVFRVTASTDQENAEGVFKQYQNTYQY</sequence>
<reference evidence="1 2" key="1">
    <citation type="submission" date="2023-03" db="EMBL/GenBank/DDBJ databases">
        <title>High recombination rates correlate with genetic variation in Cardiocondyla obscurior ants.</title>
        <authorList>
            <person name="Errbii M."/>
        </authorList>
    </citation>
    <scope>NUCLEOTIDE SEQUENCE [LARGE SCALE GENOMIC DNA]</scope>
    <source>
        <strain evidence="1">Alpha-2009</strain>
        <tissue evidence="1">Whole body</tissue>
    </source>
</reference>
<dbReference type="AlphaFoldDB" id="A0AAW2EZ32"/>
<name>A0AAW2EZ32_9HYME</name>
<proteinExistence type="predicted"/>
<evidence type="ECO:0000313" key="2">
    <source>
        <dbReference type="Proteomes" id="UP001430953"/>
    </source>
</evidence>
<comment type="caution">
    <text evidence="1">The sequence shown here is derived from an EMBL/GenBank/DDBJ whole genome shotgun (WGS) entry which is preliminary data.</text>
</comment>
<dbReference type="Proteomes" id="UP001430953">
    <property type="component" value="Unassembled WGS sequence"/>
</dbReference>
<gene>
    <name evidence="1" type="ORF">PUN28_015639</name>
</gene>
<organism evidence="1 2">
    <name type="scientific">Cardiocondyla obscurior</name>
    <dbReference type="NCBI Taxonomy" id="286306"/>
    <lineage>
        <taxon>Eukaryota</taxon>
        <taxon>Metazoa</taxon>
        <taxon>Ecdysozoa</taxon>
        <taxon>Arthropoda</taxon>
        <taxon>Hexapoda</taxon>
        <taxon>Insecta</taxon>
        <taxon>Pterygota</taxon>
        <taxon>Neoptera</taxon>
        <taxon>Endopterygota</taxon>
        <taxon>Hymenoptera</taxon>
        <taxon>Apocrita</taxon>
        <taxon>Aculeata</taxon>
        <taxon>Formicoidea</taxon>
        <taxon>Formicidae</taxon>
        <taxon>Myrmicinae</taxon>
        <taxon>Cardiocondyla</taxon>
    </lineage>
</organism>
<dbReference type="EMBL" id="JADYXP020000017">
    <property type="protein sequence ID" value="KAL0107235.1"/>
    <property type="molecule type" value="Genomic_DNA"/>
</dbReference>